<dbReference type="Proteomes" id="UP000503349">
    <property type="component" value="Chromosome 9"/>
</dbReference>
<reference evidence="2" key="2">
    <citation type="submission" date="2019-02" db="EMBL/GenBank/DDBJ databases">
        <title>Opniocepnalus argus Var Kimnra genome.</title>
        <authorList>
            <person name="Zhou C."/>
            <person name="Xiao S."/>
        </authorList>
    </citation>
    <scope>NUCLEOTIDE SEQUENCE [LARGE SCALE GENOMIC DNA]</scope>
</reference>
<accession>A0A6G1PW71</accession>
<keyword evidence="2" id="KW-1185">Reference proteome</keyword>
<sequence length="58" mass="6421">MLRDEGSLSDLRPSNLTVRKVLSPNTSLLLFTDKTNLLYAQYQALLTTGTIKSLSKGH</sequence>
<proteinExistence type="predicted"/>
<dbReference type="AlphaFoldDB" id="A0A6G1PW71"/>
<reference evidence="1 2" key="1">
    <citation type="submission" date="2019-02" db="EMBL/GenBank/DDBJ databases">
        <title>Opniocepnalus argus genome.</title>
        <authorList>
            <person name="Zhou C."/>
            <person name="Xiao S."/>
        </authorList>
    </citation>
    <scope>NUCLEOTIDE SEQUENCE [LARGE SCALE GENOMIC DNA]</scope>
    <source>
        <strain evidence="1">OARG1902GOOAL</strain>
        <tissue evidence="1">Muscle</tissue>
    </source>
</reference>
<organism evidence="1 2">
    <name type="scientific">Channa argus</name>
    <name type="common">Northern snakehead</name>
    <name type="synonym">Ophicephalus argus</name>
    <dbReference type="NCBI Taxonomy" id="215402"/>
    <lineage>
        <taxon>Eukaryota</taxon>
        <taxon>Metazoa</taxon>
        <taxon>Chordata</taxon>
        <taxon>Craniata</taxon>
        <taxon>Vertebrata</taxon>
        <taxon>Euteleostomi</taxon>
        <taxon>Actinopterygii</taxon>
        <taxon>Neopterygii</taxon>
        <taxon>Teleostei</taxon>
        <taxon>Neoteleostei</taxon>
        <taxon>Acanthomorphata</taxon>
        <taxon>Anabantaria</taxon>
        <taxon>Anabantiformes</taxon>
        <taxon>Channoidei</taxon>
        <taxon>Channidae</taxon>
        <taxon>Channa</taxon>
    </lineage>
</organism>
<name>A0A6G1PW71_CHAAH</name>
<evidence type="ECO:0000313" key="2">
    <source>
        <dbReference type="Proteomes" id="UP000503349"/>
    </source>
</evidence>
<dbReference type="EMBL" id="CM015720">
    <property type="protein sequence ID" value="KAF3694228.1"/>
    <property type="molecule type" value="Genomic_DNA"/>
</dbReference>
<protein>
    <submittedName>
        <fullName evidence="1">Uncharacterized protein</fullName>
    </submittedName>
</protein>
<evidence type="ECO:0000313" key="1">
    <source>
        <dbReference type="EMBL" id="KAF3694228.1"/>
    </source>
</evidence>
<gene>
    <name evidence="1" type="ORF">EXN66_Car009904</name>
</gene>